<keyword evidence="2 5" id="KW-0812">Transmembrane</keyword>
<dbReference type="AlphaFoldDB" id="A0A2P6M763"/>
<protein>
    <recommendedName>
        <fullName evidence="6">Yip1 domain-containing protein</fullName>
    </recommendedName>
</protein>
<keyword evidence="4 5" id="KW-0472">Membrane</keyword>
<dbReference type="GO" id="GO:0016020">
    <property type="term" value="C:membrane"/>
    <property type="evidence" value="ECO:0007669"/>
    <property type="project" value="UniProtKB-SubCell"/>
</dbReference>
<comment type="subcellular location">
    <subcellularLocation>
        <location evidence="1">Membrane</location>
        <topology evidence="1">Multi-pass membrane protein</topology>
    </subcellularLocation>
</comment>
<keyword evidence="3 5" id="KW-1133">Transmembrane helix</keyword>
<keyword evidence="8" id="KW-1185">Reference proteome</keyword>
<dbReference type="Proteomes" id="UP000241736">
    <property type="component" value="Unassembled WGS sequence"/>
</dbReference>
<dbReference type="RefSeq" id="WP_106990992.1">
    <property type="nucleotide sequence ID" value="NZ_KZ679094.1"/>
</dbReference>
<reference evidence="7 8" key="1">
    <citation type="submission" date="2018-03" db="EMBL/GenBank/DDBJ databases">
        <title>Arenimonas caeni sp. nov., isolated from activated sludge.</title>
        <authorList>
            <person name="Liu H."/>
        </authorList>
    </citation>
    <scope>NUCLEOTIDE SEQUENCE [LARGE SCALE GENOMIC DNA]</scope>
    <source>
        <strain evidence="8">z29</strain>
    </source>
</reference>
<accession>A0A2P6M763</accession>
<feature type="transmembrane region" description="Helical" evidence="5">
    <location>
        <begin position="122"/>
        <end position="146"/>
    </location>
</feature>
<feature type="transmembrane region" description="Helical" evidence="5">
    <location>
        <begin position="86"/>
        <end position="110"/>
    </location>
</feature>
<dbReference type="EMBL" id="PVLF01000017">
    <property type="protein sequence ID" value="PRH81826.1"/>
    <property type="molecule type" value="Genomic_DNA"/>
</dbReference>
<feature type="transmembrane region" description="Helical" evidence="5">
    <location>
        <begin position="209"/>
        <end position="228"/>
    </location>
</feature>
<sequence>MSHLINIFLEPAKVFGELKEKPTFVAPFLVLAAFTIASTLAYFLTVDPAWFSEHQVSQILAGNPDMTKEQVAQAQAFMPGARVSGYIGAGVAVVFFAIVYLVLGLYYLLAGKVTGNAAGYKHGLALATWSSMPMVIASLVIIGGVFTSSNQTPLESLQMLNVDPLLVQLPIGHDWSTLAKSFSLLNFWTWFLAALGWKTWFRTGWGQAVFVAVLPSLVIYGVMALVAIL</sequence>
<evidence type="ECO:0000313" key="7">
    <source>
        <dbReference type="EMBL" id="PRH81826.1"/>
    </source>
</evidence>
<feature type="transmembrane region" description="Helical" evidence="5">
    <location>
        <begin position="23"/>
        <end position="44"/>
    </location>
</feature>
<evidence type="ECO:0000256" key="1">
    <source>
        <dbReference type="ARBA" id="ARBA00004141"/>
    </source>
</evidence>
<feature type="domain" description="Yip1" evidence="6">
    <location>
        <begin position="6"/>
        <end position="225"/>
    </location>
</feature>
<evidence type="ECO:0000256" key="5">
    <source>
        <dbReference type="SAM" id="Phobius"/>
    </source>
</evidence>
<evidence type="ECO:0000259" key="6">
    <source>
        <dbReference type="Pfam" id="PF04893"/>
    </source>
</evidence>
<comment type="caution">
    <text evidence="7">The sequence shown here is derived from an EMBL/GenBank/DDBJ whole genome shotgun (WGS) entry which is preliminary data.</text>
</comment>
<evidence type="ECO:0000256" key="3">
    <source>
        <dbReference type="ARBA" id="ARBA00022989"/>
    </source>
</evidence>
<feature type="transmembrane region" description="Helical" evidence="5">
    <location>
        <begin position="178"/>
        <end position="197"/>
    </location>
</feature>
<dbReference type="OrthoDB" id="6020040at2"/>
<dbReference type="Pfam" id="PF04893">
    <property type="entry name" value="Yip1"/>
    <property type="match status" value="1"/>
</dbReference>
<evidence type="ECO:0000256" key="2">
    <source>
        <dbReference type="ARBA" id="ARBA00022692"/>
    </source>
</evidence>
<proteinExistence type="predicted"/>
<organism evidence="7 8">
    <name type="scientific">Arenimonas caeni</name>
    <dbReference type="NCBI Taxonomy" id="2058085"/>
    <lineage>
        <taxon>Bacteria</taxon>
        <taxon>Pseudomonadati</taxon>
        <taxon>Pseudomonadota</taxon>
        <taxon>Gammaproteobacteria</taxon>
        <taxon>Lysobacterales</taxon>
        <taxon>Lysobacteraceae</taxon>
        <taxon>Arenimonas</taxon>
    </lineage>
</organism>
<evidence type="ECO:0000313" key="8">
    <source>
        <dbReference type="Proteomes" id="UP000241736"/>
    </source>
</evidence>
<gene>
    <name evidence="7" type="ORF">C6N40_10570</name>
</gene>
<dbReference type="InterPro" id="IPR006977">
    <property type="entry name" value="Yip1_dom"/>
</dbReference>
<evidence type="ECO:0000256" key="4">
    <source>
        <dbReference type="ARBA" id="ARBA00023136"/>
    </source>
</evidence>
<name>A0A2P6M763_9GAMM</name>